<dbReference type="Proteomes" id="UP001275315">
    <property type="component" value="Unassembled WGS sequence"/>
</dbReference>
<gene>
    <name evidence="1" type="ORF">RWD45_16135</name>
</gene>
<accession>A0ABU5CTW8</accession>
<organism evidence="1 2">
    <name type="scientific">Paracerasibacillus soli</name>
    <dbReference type="NCBI Taxonomy" id="480284"/>
    <lineage>
        <taxon>Bacteria</taxon>
        <taxon>Bacillati</taxon>
        <taxon>Bacillota</taxon>
        <taxon>Bacilli</taxon>
        <taxon>Bacillales</taxon>
        <taxon>Bacillaceae</taxon>
        <taxon>Paracerasibacillus</taxon>
    </lineage>
</organism>
<evidence type="ECO:0000313" key="2">
    <source>
        <dbReference type="Proteomes" id="UP001275315"/>
    </source>
</evidence>
<proteinExistence type="predicted"/>
<dbReference type="EMBL" id="JAWDIQ010000003">
    <property type="protein sequence ID" value="MDY0409821.1"/>
    <property type="molecule type" value="Genomic_DNA"/>
</dbReference>
<keyword evidence="2" id="KW-1185">Reference proteome</keyword>
<comment type="caution">
    <text evidence="1">The sequence shown here is derived from an EMBL/GenBank/DDBJ whole genome shotgun (WGS) entry which is preliminary data.</text>
</comment>
<evidence type="ECO:0000313" key="1">
    <source>
        <dbReference type="EMBL" id="MDY0409821.1"/>
    </source>
</evidence>
<protein>
    <submittedName>
        <fullName evidence="1">Uncharacterized protein</fullName>
    </submittedName>
</protein>
<name>A0ABU5CTW8_9BACI</name>
<reference evidence="1 2" key="1">
    <citation type="submission" date="2023-10" db="EMBL/GenBank/DDBJ databases">
        <title>Virgibacillus soli CC-YMP-6 genome.</title>
        <authorList>
            <person name="Miliotis G."/>
            <person name="Sengupta P."/>
            <person name="Hameed A."/>
            <person name="Chuvochina M."/>
            <person name="Mcdonagh F."/>
            <person name="Simpson A.C."/>
            <person name="Singh N.K."/>
            <person name="Rekha P.D."/>
            <person name="Raman K."/>
            <person name="Hugenholtz P."/>
            <person name="Venkateswaran K."/>
        </authorList>
    </citation>
    <scope>NUCLEOTIDE SEQUENCE [LARGE SCALE GENOMIC DNA]</scope>
    <source>
        <strain evidence="1 2">CC-YMP-6</strain>
    </source>
</reference>
<dbReference type="RefSeq" id="WP_320380677.1">
    <property type="nucleotide sequence ID" value="NZ_JAWDIQ010000003.1"/>
</dbReference>
<sequence>MTLFSFFNAINNAMPTALIGVGKINNPYEVKRRKGIGKKEVYSPTEFIELLDYIKDIKLHKHNAIKDINSALNDRDTYKKYDSAWLYVLLHMNNGWRASDFAYKIPRLDLPEKLEVSLILRILI</sequence>